<evidence type="ECO:0000313" key="2">
    <source>
        <dbReference type="Proteomes" id="UP000199470"/>
    </source>
</evidence>
<dbReference type="Proteomes" id="UP000199470">
    <property type="component" value="Unassembled WGS sequence"/>
</dbReference>
<dbReference type="AlphaFoldDB" id="A0A1I4LAB2"/>
<keyword evidence="2" id="KW-1185">Reference proteome</keyword>
<accession>A0A1I4LAB2</accession>
<proteinExistence type="predicted"/>
<organism evidence="1 2">
    <name type="scientific">Rugamonas rubra</name>
    <dbReference type="NCBI Taxonomy" id="758825"/>
    <lineage>
        <taxon>Bacteria</taxon>
        <taxon>Pseudomonadati</taxon>
        <taxon>Pseudomonadota</taxon>
        <taxon>Betaproteobacteria</taxon>
        <taxon>Burkholderiales</taxon>
        <taxon>Oxalobacteraceae</taxon>
        <taxon>Telluria group</taxon>
        <taxon>Rugamonas</taxon>
    </lineage>
</organism>
<dbReference type="EMBL" id="FOTW01000009">
    <property type="protein sequence ID" value="SFL87968.1"/>
    <property type="molecule type" value="Genomic_DNA"/>
</dbReference>
<reference evidence="1 2" key="1">
    <citation type="submission" date="2016-10" db="EMBL/GenBank/DDBJ databases">
        <authorList>
            <person name="de Groot N.N."/>
        </authorList>
    </citation>
    <scope>NUCLEOTIDE SEQUENCE [LARGE SCALE GENOMIC DNA]</scope>
    <source>
        <strain evidence="1 2">ATCC 43154</strain>
    </source>
</reference>
<evidence type="ECO:0000313" key="1">
    <source>
        <dbReference type="EMBL" id="SFL87968.1"/>
    </source>
</evidence>
<sequence>MTAIVKVKEANYHPRLLAVRKQIDSWLFTAEFKAQDLQDLESDPLVETISLAKALPSC</sequence>
<protein>
    <submittedName>
        <fullName evidence="1">Uncharacterized protein</fullName>
    </submittedName>
</protein>
<name>A0A1I4LAB2_9BURK</name>
<gene>
    <name evidence="1" type="ORF">SAMN02982985_01840</name>
</gene>